<protein>
    <submittedName>
        <fullName evidence="2">Abi family protein</fullName>
    </submittedName>
</protein>
<dbReference type="OrthoDB" id="5363652at2"/>
<dbReference type="EMBL" id="WOGT01000001">
    <property type="protein sequence ID" value="MUN53925.1"/>
    <property type="molecule type" value="Genomic_DNA"/>
</dbReference>
<organism evidence="2 3">
    <name type="scientific">Rothia koreensis</name>
    <dbReference type="NCBI Taxonomy" id="592378"/>
    <lineage>
        <taxon>Bacteria</taxon>
        <taxon>Bacillati</taxon>
        <taxon>Actinomycetota</taxon>
        <taxon>Actinomycetes</taxon>
        <taxon>Micrococcales</taxon>
        <taxon>Micrococcaceae</taxon>
        <taxon>Rothia</taxon>
    </lineage>
</organism>
<evidence type="ECO:0000313" key="3">
    <source>
        <dbReference type="Proteomes" id="UP000462152"/>
    </source>
</evidence>
<accession>A0A7K1LFG7</accession>
<gene>
    <name evidence="2" type="ORF">GMA10_01555</name>
</gene>
<dbReference type="Pfam" id="PF07751">
    <property type="entry name" value="Abi_2"/>
    <property type="match status" value="1"/>
</dbReference>
<proteinExistence type="predicted"/>
<evidence type="ECO:0000256" key="1">
    <source>
        <dbReference type="SAM" id="MobiDB-lite"/>
    </source>
</evidence>
<dbReference type="Proteomes" id="UP000462152">
    <property type="component" value="Unassembled WGS sequence"/>
</dbReference>
<feature type="region of interest" description="Disordered" evidence="1">
    <location>
        <begin position="509"/>
        <end position="531"/>
    </location>
</feature>
<dbReference type="AlphaFoldDB" id="A0A7K1LFG7"/>
<name>A0A7K1LFG7_9MICC</name>
<keyword evidence="3" id="KW-1185">Reference proteome</keyword>
<sequence length="531" mass="59722">MTTPNSTYAKPFLTVSEQIRRLRGRGMDCGDDAYAAAVLQRYGYYRLSGYWHLYRDRPAPPAPRFDDEGREIRLDTFVQGTGLAHVVFLYEFDHELRMRLSDVLSTIETAFRFFIGHRLGRVDAFAHRHPWTLGATRQEDPSAPPEPTTAYREWIEEYDRHEQRARGDFVVHFRQQYGPHLPIWVATEVMSFGVLSSLYDLMLQSDKEILAARFQVHAADGRGDRGALGNWLNILRNVRNICAHYGRVWNRAFDVTIAAPGKAQRNADDPLAPLADDRTNNRLYGVLLVMRHLLLSIAPERADVVDLADFIEDQSRTVGFGMEQLGFPDDWRSSPIWDRAFALDRSPMVAASLLDRVESLTVGDARAALTAAEPKAKADPRTPCQLAAAKRGAQKSLLRSYLKHDVVIEVVLGGTKFYPAFQFQDGKIIDALAEINQALARSCKDLDPTDIARALLDWWQTPHQDLPQDADGSDRSPLDLLNSVTEEEFAAAIDEADAMRSFVMPHDFDQGKACESSSVSERRGTKNASAS</sequence>
<evidence type="ECO:0000313" key="2">
    <source>
        <dbReference type="EMBL" id="MUN53925.1"/>
    </source>
</evidence>
<dbReference type="RefSeq" id="WP_129314031.1">
    <property type="nucleotide sequence ID" value="NZ_NOIQ01000001.1"/>
</dbReference>
<comment type="caution">
    <text evidence="2">The sequence shown here is derived from an EMBL/GenBank/DDBJ whole genome shotgun (WGS) entry which is preliminary data.</text>
</comment>
<dbReference type="InterPro" id="IPR011664">
    <property type="entry name" value="Abi_system_AbiD/AbiF-like"/>
</dbReference>
<reference evidence="2 3" key="1">
    <citation type="submission" date="2019-12" db="EMBL/GenBank/DDBJ databases">
        <authorList>
            <person name="Li J."/>
            <person name="Shi Y."/>
            <person name="Xu G."/>
            <person name="Xiao D."/>
            <person name="Ran X."/>
        </authorList>
    </citation>
    <scope>NUCLEOTIDE SEQUENCE [LARGE SCALE GENOMIC DNA]</scope>
    <source>
        <strain evidence="2 3">JCM 15915</strain>
    </source>
</reference>